<dbReference type="Proteomes" id="UP001164539">
    <property type="component" value="Chromosome 1"/>
</dbReference>
<evidence type="ECO:0000313" key="1">
    <source>
        <dbReference type="EMBL" id="KAJ4727830.1"/>
    </source>
</evidence>
<protein>
    <submittedName>
        <fullName evidence="1">Pectinesterase</fullName>
    </submittedName>
</protein>
<accession>A0ACC1YYZ9</accession>
<comment type="caution">
    <text evidence="1">The sequence shown here is derived from an EMBL/GenBank/DDBJ whole genome shotgun (WGS) entry which is preliminary data.</text>
</comment>
<name>A0ACC1YYZ9_MELAZ</name>
<gene>
    <name evidence="1" type="ORF">OWV82_000868</name>
</gene>
<dbReference type="EMBL" id="CM051394">
    <property type="protein sequence ID" value="KAJ4727830.1"/>
    <property type="molecule type" value="Genomic_DNA"/>
</dbReference>
<organism evidence="1 2">
    <name type="scientific">Melia azedarach</name>
    <name type="common">Chinaberry tree</name>
    <dbReference type="NCBI Taxonomy" id="155640"/>
    <lineage>
        <taxon>Eukaryota</taxon>
        <taxon>Viridiplantae</taxon>
        <taxon>Streptophyta</taxon>
        <taxon>Embryophyta</taxon>
        <taxon>Tracheophyta</taxon>
        <taxon>Spermatophyta</taxon>
        <taxon>Magnoliopsida</taxon>
        <taxon>eudicotyledons</taxon>
        <taxon>Gunneridae</taxon>
        <taxon>Pentapetalae</taxon>
        <taxon>rosids</taxon>
        <taxon>malvids</taxon>
        <taxon>Sapindales</taxon>
        <taxon>Meliaceae</taxon>
        <taxon>Melia</taxon>
    </lineage>
</organism>
<keyword evidence="2" id="KW-1185">Reference proteome</keyword>
<proteinExistence type="predicted"/>
<reference evidence="1 2" key="1">
    <citation type="journal article" date="2023" name="Science">
        <title>Complex scaffold remodeling in plant triterpene biosynthesis.</title>
        <authorList>
            <person name="De La Pena R."/>
            <person name="Hodgson H."/>
            <person name="Liu J.C."/>
            <person name="Stephenson M.J."/>
            <person name="Martin A.C."/>
            <person name="Owen C."/>
            <person name="Harkess A."/>
            <person name="Leebens-Mack J."/>
            <person name="Jimenez L.E."/>
            <person name="Osbourn A."/>
            <person name="Sattely E.S."/>
        </authorList>
    </citation>
    <scope>NUCLEOTIDE SEQUENCE [LARGE SCALE GENOMIC DNA]</scope>
    <source>
        <strain evidence="2">cv. JPN11</strain>
        <tissue evidence="1">Leaf</tissue>
    </source>
</reference>
<evidence type="ECO:0000313" key="2">
    <source>
        <dbReference type="Proteomes" id="UP001164539"/>
    </source>
</evidence>
<sequence>MNHFQSFLLLLTVLLVSSNASRALDCTNPNKVAYNITVSLSGGGNFTKIQSAIDSIPPNNKQWIRIQISPETYQEKITIPENKSCIFLEGGVSGKTIIEWEDHANTGSSATFTSSAENIVAKDITFKNTYNIPPRPESTVDLKQAVQWISFFGDGQSIYENCVINLTLGQYLPEKDDGYITAQKRNSSDDPSGFVFKYCVITGSGKTYLGRAYGGYSRVIFLKSLLSDVVKPEGWNAWSYVNHEENIEYAEADCSGSGADARNRVAWEKKLSAAQLSQFVNLAYVDREGWISKLPFLSFS</sequence>